<organism evidence="1 2">
    <name type="scientific">Botryobasidium botryosum (strain FD-172 SS1)</name>
    <dbReference type="NCBI Taxonomy" id="930990"/>
    <lineage>
        <taxon>Eukaryota</taxon>
        <taxon>Fungi</taxon>
        <taxon>Dikarya</taxon>
        <taxon>Basidiomycota</taxon>
        <taxon>Agaricomycotina</taxon>
        <taxon>Agaricomycetes</taxon>
        <taxon>Cantharellales</taxon>
        <taxon>Botryobasidiaceae</taxon>
        <taxon>Botryobasidium</taxon>
    </lineage>
</organism>
<evidence type="ECO:0000313" key="1">
    <source>
        <dbReference type="EMBL" id="KDQ16282.1"/>
    </source>
</evidence>
<keyword evidence="2" id="KW-1185">Reference proteome</keyword>
<dbReference type="InterPro" id="IPR032675">
    <property type="entry name" value="LRR_dom_sf"/>
</dbReference>
<evidence type="ECO:0000313" key="2">
    <source>
        <dbReference type="Proteomes" id="UP000027195"/>
    </source>
</evidence>
<protein>
    <submittedName>
        <fullName evidence="1">Uncharacterized protein</fullName>
    </submittedName>
</protein>
<gene>
    <name evidence="1" type="ORF">BOTBODRAFT_144682</name>
</gene>
<accession>A0A067MWP1</accession>
<dbReference type="Proteomes" id="UP000027195">
    <property type="component" value="Unassembled WGS sequence"/>
</dbReference>
<name>A0A067MWP1_BOTB1</name>
<proteinExistence type="predicted"/>
<dbReference type="STRING" id="930990.A0A067MWP1"/>
<dbReference type="HOGENOM" id="CLU_022942_0_0_1"/>
<sequence>MAEKPATLSHKSLRLLDLFVASAQSDRNSGMPPCPAIDSLEHEEEHLNTVIALLSAKVAQARRRRNELAPINTTLPNEILSYIFQVGAREDIDDTVDPFPYFSVTVSHVCQLWRSVALATPALWSLFSYKTPTELEIRAQYTLLDVVLHVDILSPTTLSNIAATKLPRAGSIQIMVSHCWKDRNDLSWMEDVPAPHLSKFLITTIEAYDDKIPVRSNLPLHPFHGQHLSLREVSIGGIAIPWNTPLLSGLQLLQIEDICLEYHVDVAAFISILQSCPKLETLCLCEAGPMADLIDETMPTVFLPALRFFSWINGTHHASFQLLNHIVVPRTATINVSTLFVSQSIRHRKAEGFSVGLGTILQVMLSSCQNLTLDTYLDSTGVVRRSDFDRIEYEPQEKSICFSVGPDDEKLRNVMNVVRLHSPIQIQSVNLQGIGTLASEDLVQLLRALPNVEAVSFIDCGCETGLIFALSGESWGHSVRDISLTRSHSPVEVIISFAQSRPPHSLRHLSFHACNLITPATIEILRLHALEVVCTGRENL</sequence>
<dbReference type="AlphaFoldDB" id="A0A067MWP1"/>
<dbReference type="OrthoDB" id="3270810at2759"/>
<dbReference type="EMBL" id="KL198028">
    <property type="protein sequence ID" value="KDQ16282.1"/>
    <property type="molecule type" value="Genomic_DNA"/>
</dbReference>
<dbReference type="SUPFAM" id="SSF52047">
    <property type="entry name" value="RNI-like"/>
    <property type="match status" value="1"/>
</dbReference>
<reference evidence="2" key="1">
    <citation type="journal article" date="2014" name="Proc. Natl. Acad. Sci. U.S.A.">
        <title>Extensive sampling of basidiomycete genomes demonstrates inadequacy of the white-rot/brown-rot paradigm for wood decay fungi.</title>
        <authorList>
            <person name="Riley R."/>
            <person name="Salamov A.A."/>
            <person name="Brown D.W."/>
            <person name="Nagy L.G."/>
            <person name="Floudas D."/>
            <person name="Held B.W."/>
            <person name="Levasseur A."/>
            <person name="Lombard V."/>
            <person name="Morin E."/>
            <person name="Otillar R."/>
            <person name="Lindquist E.A."/>
            <person name="Sun H."/>
            <person name="LaButti K.M."/>
            <person name="Schmutz J."/>
            <person name="Jabbour D."/>
            <person name="Luo H."/>
            <person name="Baker S.E."/>
            <person name="Pisabarro A.G."/>
            <person name="Walton J.D."/>
            <person name="Blanchette R.A."/>
            <person name="Henrissat B."/>
            <person name="Martin F."/>
            <person name="Cullen D."/>
            <person name="Hibbett D.S."/>
            <person name="Grigoriev I.V."/>
        </authorList>
    </citation>
    <scope>NUCLEOTIDE SEQUENCE [LARGE SCALE GENOMIC DNA]</scope>
    <source>
        <strain evidence="2">FD-172 SS1</strain>
    </source>
</reference>
<dbReference type="Gene3D" id="3.80.10.10">
    <property type="entry name" value="Ribonuclease Inhibitor"/>
    <property type="match status" value="1"/>
</dbReference>
<dbReference type="InParanoid" id="A0A067MWP1"/>